<comment type="caution">
    <text evidence="2">The sequence shown here is derived from an EMBL/GenBank/DDBJ whole genome shotgun (WGS) entry which is preliminary data.</text>
</comment>
<sequence length="46" mass="5250">MEKNNKEMKNLKKKDIKKGKKSMVRELLETVISAGIIAFIIITFIG</sequence>
<name>X1ALV9_9ZZZZ</name>
<proteinExistence type="predicted"/>
<keyword evidence="1" id="KW-1133">Transmembrane helix</keyword>
<keyword evidence="1" id="KW-0812">Transmembrane</keyword>
<accession>X1ALV9</accession>
<evidence type="ECO:0000256" key="1">
    <source>
        <dbReference type="SAM" id="Phobius"/>
    </source>
</evidence>
<evidence type="ECO:0000313" key="2">
    <source>
        <dbReference type="EMBL" id="GAG83665.1"/>
    </source>
</evidence>
<keyword evidence="1" id="KW-0472">Membrane</keyword>
<reference evidence="2" key="1">
    <citation type="journal article" date="2014" name="Front. Microbiol.">
        <title>High frequency of phylogenetically diverse reductive dehalogenase-homologous genes in deep subseafloor sedimentary metagenomes.</title>
        <authorList>
            <person name="Kawai M."/>
            <person name="Futagami T."/>
            <person name="Toyoda A."/>
            <person name="Takaki Y."/>
            <person name="Nishi S."/>
            <person name="Hori S."/>
            <person name="Arai W."/>
            <person name="Tsubouchi T."/>
            <person name="Morono Y."/>
            <person name="Uchiyama I."/>
            <person name="Ito T."/>
            <person name="Fujiyama A."/>
            <person name="Inagaki F."/>
            <person name="Takami H."/>
        </authorList>
    </citation>
    <scope>NUCLEOTIDE SEQUENCE</scope>
    <source>
        <strain evidence="2">Expedition CK06-06</strain>
    </source>
</reference>
<feature type="non-terminal residue" evidence="2">
    <location>
        <position position="46"/>
    </location>
</feature>
<dbReference type="EMBL" id="BART01011329">
    <property type="protein sequence ID" value="GAG83665.1"/>
    <property type="molecule type" value="Genomic_DNA"/>
</dbReference>
<organism evidence="2">
    <name type="scientific">marine sediment metagenome</name>
    <dbReference type="NCBI Taxonomy" id="412755"/>
    <lineage>
        <taxon>unclassified sequences</taxon>
        <taxon>metagenomes</taxon>
        <taxon>ecological metagenomes</taxon>
    </lineage>
</organism>
<dbReference type="AlphaFoldDB" id="X1ALV9"/>
<feature type="transmembrane region" description="Helical" evidence="1">
    <location>
        <begin position="27"/>
        <end position="45"/>
    </location>
</feature>
<gene>
    <name evidence="2" type="ORF">S01H4_24184</name>
</gene>
<protein>
    <submittedName>
        <fullName evidence="2">Uncharacterized protein</fullName>
    </submittedName>
</protein>